<dbReference type="Proteomes" id="UP000289016">
    <property type="component" value="Unassembled WGS sequence"/>
</dbReference>
<evidence type="ECO:0008006" key="4">
    <source>
        <dbReference type="Google" id="ProtNLM"/>
    </source>
</evidence>
<feature type="signal peptide" evidence="1">
    <location>
        <begin position="1"/>
        <end position="23"/>
    </location>
</feature>
<protein>
    <recommendedName>
        <fullName evidence="4">Spy/CpxP family protein refolding chaperone</fullName>
    </recommendedName>
</protein>
<proteinExistence type="predicted"/>
<accession>A0AB37VBP0</accession>
<organism evidence="2 3">
    <name type="scientific">Enterobacter cloacae</name>
    <dbReference type="NCBI Taxonomy" id="550"/>
    <lineage>
        <taxon>Bacteria</taxon>
        <taxon>Pseudomonadati</taxon>
        <taxon>Pseudomonadota</taxon>
        <taxon>Gammaproteobacteria</taxon>
        <taxon>Enterobacterales</taxon>
        <taxon>Enterobacteriaceae</taxon>
        <taxon>Enterobacter</taxon>
        <taxon>Enterobacter cloacae complex</taxon>
    </lineage>
</organism>
<sequence>MMKMTRIALAAASLVVCSFTAQAANVEAAPSPSQDPLVQHLKLSNEQVKKIEDLHKQLEDNVSKIPMTGVKDGALIDMFQAGKWDESTVKSQLTAFSKIEEQTRYYRVKYYFDVSQVLTQEQRKQIRTDMAKEGANKFLI</sequence>
<gene>
    <name evidence="2" type="ORF">DN595_25425</name>
</gene>
<keyword evidence="1" id="KW-0732">Signal</keyword>
<name>A0AB37VBP0_ENTCL</name>
<reference evidence="2 3" key="1">
    <citation type="submission" date="2018-06" db="EMBL/GenBank/DDBJ databases">
        <title>Carbapenemase-producing Enterobacteriaceae present in wastewater treatment plant effluent and nearby surface waters in the US.</title>
        <authorList>
            <person name="Mathys D.A."/>
            <person name="Mollenkopf D.F."/>
            <person name="Feicht S.M."/>
            <person name="Adams R.J."/>
            <person name="Albers A.L."/>
            <person name="Grooters S.V."/>
            <person name="Stuever D.M."/>
            <person name="Daniels J.B."/>
            <person name="Wittum T.E."/>
        </authorList>
    </citation>
    <scope>NUCLEOTIDE SEQUENCE [LARGE SCALE GENOMIC DNA]</scope>
    <source>
        <strain evidence="2 3">GEO_23_Down_A</strain>
    </source>
</reference>
<dbReference type="EMBL" id="QKPI01000117">
    <property type="protein sequence ID" value="RWT71448.1"/>
    <property type="molecule type" value="Genomic_DNA"/>
</dbReference>
<evidence type="ECO:0000256" key="1">
    <source>
        <dbReference type="SAM" id="SignalP"/>
    </source>
</evidence>
<evidence type="ECO:0000313" key="3">
    <source>
        <dbReference type="Proteomes" id="UP000289016"/>
    </source>
</evidence>
<comment type="caution">
    <text evidence="2">The sequence shown here is derived from an EMBL/GenBank/DDBJ whole genome shotgun (WGS) entry which is preliminary data.</text>
</comment>
<evidence type="ECO:0000313" key="2">
    <source>
        <dbReference type="EMBL" id="RWT71448.1"/>
    </source>
</evidence>
<feature type="chain" id="PRO_5044334833" description="Spy/CpxP family protein refolding chaperone" evidence="1">
    <location>
        <begin position="24"/>
        <end position="140"/>
    </location>
</feature>
<dbReference type="RefSeq" id="WP_128340286.1">
    <property type="nucleotide sequence ID" value="NZ_QKPI01000117.1"/>
</dbReference>
<dbReference type="AlphaFoldDB" id="A0AB37VBP0"/>
<dbReference type="Gene3D" id="1.20.120.1490">
    <property type="match status" value="1"/>
</dbReference>